<protein>
    <submittedName>
        <fullName evidence="1">Uncharacterized protein</fullName>
    </submittedName>
</protein>
<keyword evidence="2" id="KW-1185">Reference proteome</keyword>
<dbReference type="OrthoDB" id="2428270at2"/>
<evidence type="ECO:0000313" key="2">
    <source>
        <dbReference type="Proteomes" id="UP000199050"/>
    </source>
</evidence>
<dbReference type="EMBL" id="FNDX01000002">
    <property type="protein sequence ID" value="SDH96679.1"/>
    <property type="molecule type" value="Genomic_DNA"/>
</dbReference>
<dbReference type="Proteomes" id="UP000199050">
    <property type="component" value="Unassembled WGS sequence"/>
</dbReference>
<gene>
    <name evidence="1" type="ORF">SAMN05216192_102167</name>
</gene>
<reference evidence="2" key="1">
    <citation type="submission" date="2016-10" db="EMBL/GenBank/DDBJ databases">
        <authorList>
            <person name="Varghese N."/>
            <person name="Submissions S."/>
        </authorList>
    </citation>
    <scope>NUCLEOTIDE SEQUENCE [LARGE SCALE GENOMIC DNA]</scope>
    <source>
        <strain evidence="2">CGMCC 1.11012</strain>
    </source>
</reference>
<name>A0A1G8GQM9_9BACL</name>
<accession>A0A1G8GQM9</accession>
<evidence type="ECO:0000313" key="1">
    <source>
        <dbReference type="EMBL" id="SDH96679.1"/>
    </source>
</evidence>
<dbReference type="RefSeq" id="WP_090711875.1">
    <property type="nucleotide sequence ID" value="NZ_CBCSKY010000003.1"/>
</dbReference>
<dbReference type="AlphaFoldDB" id="A0A1G8GQM9"/>
<proteinExistence type="predicted"/>
<sequence>MITPDNLETYYVRIGRLKQRYLPERFEQELPVFGSHTEAADWFRSLFSGDFIFVEVMEAAGAQQYYQYDIIHDREIWERRQRDLKEKGTASGPGMLLCAQRVDIYEDGSVHLAV</sequence>
<organism evidence="1 2">
    <name type="scientific">Paenibacillus typhae</name>
    <dbReference type="NCBI Taxonomy" id="1174501"/>
    <lineage>
        <taxon>Bacteria</taxon>
        <taxon>Bacillati</taxon>
        <taxon>Bacillota</taxon>
        <taxon>Bacilli</taxon>
        <taxon>Bacillales</taxon>
        <taxon>Paenibacillaceae</taxon>
        <taxon>Paenibacillus</taxon>
    </lineage>
</organism>